<accession>A0A2K3KZF2</accession>
<proteinExistence type="predicted"/>
<evidence type="ECO:0000313" key="4">
    <source>
        <dbReference type="Proteomes" id="UP000236291"/>
    </source>
</evidence>
<name>A0A2K3KZF2_TRIPR</name>
<dbReference type="Proteomes" id="UP000236291">
    <property type="component" value="Unassembled WGS sequence"/>
</dbReference>
<sequence length="122" mass="13332">MSSYWRQRGISPVFVSSVTVVSMVSFPQFAGDLALLDEWLAISSSVWFAYIDWQRSVLIQDHRYFPGTAVSENFFDGLLRSVGLNGQMLVSFGSSGRSVFVLVGLACVLGLALAQCGDLISK</sequence>
<keyword evidence="1" id="KW-1133">Transmembrane helix</keyword>
<feature type="transmembrane region" description="Helical" evidence="1">
    <location>
        <begin position="99"/>
        <end position="120"/>
    </location>
</feature>
<reference evidence="2 4" key="2">
    <citation type="journal article" date="2017" name="Front. Plant Sci.">
        <title>Gene Classification and Mining of Molecular Markers Useful in Red Clover (Trifolium pratense) Breeding.</title>
        <authorList>
            <person name="Istvanek J."/>
            <person name="Dluhosova J."/>
            <person name="Dluhos P."/>
            <person name="Patkova L."/>
            <person name="Nedelnik J."/>
            <person name="Repkova J."/>
        </authorList>
    </citation>
    <scope>NUCLEOTIDE SEQUENCE [LARGE SCALE GENOMIC DNA]</scope>
    <source>
        <strain evidence="4">cv. Tatra</strain>
        <tissue evidence="2">Young leaves</tissue>
    </source>
</reference>
<dbReference type="EMBL" id="ASHM01018175">
    <property type="protein sequence ID" value="PNX99797.1"/>
    <property type="molecule type" value="Genomic_DNA"/>
</dbReference>
<evidence type="ECO:0000256" key="1">
    <source>
        <dbReference type="SAM" id="Phobius"/>
    </source>
</evidence>
<protein>
    <submittedName>
        <fullName evidence="2">Uncharacterized protein</fullName>
    </submittedName>
</protein>
<feature type="transmembrane region" description="Helical" evidence="1">
    <location>
        <begin position="12"/>
        <end position="30"/>
    </location>
</feature>
<evidence type="ECO:0000313" key="3">
    <source>
        <dbReference type="EMBL" id="PNX99797.1"/>
    </source>
</evidence>
<keyword evidence="1" id="KW-0812">Transmembrane</keyword>
<dbReference type="EMBL" id="ASHM01023630">
    <property type="protein sequence ID" value="PNX71674.1"/>
    <property type="molecule type" value="Genomic_DNA"/>
</dbReference>
<gene>
    <name evidence="3" type="ORF">L195_g023067</name>
    <name evidence="2" type="ORF">L195_g027555</name>
</gene>
<reference evidence="2 4" key="1">
    <citation type="journal article" date="2014" name="Am. J. Bot.">
        <title>Genome assembly and annotation for red clover (Trifolium pratense; Fabaceae).</title>
        <authorList>
            <person name="Istvanek J."/>
            <person name="Jaros M."/>
            <person name="Krenek A."/>
            <person name="Repkova J."/>
        </authorList>
    </citation>
    <scope>NUCLEOTIDE SEQUENCE [LARGE SCALE GENOMIC DNA]</scope>
    <source>
        <strain evidence="4">cv. Tatra</strain>
        <tissue evidence="2">Young leaves</tissue>
    </source>
</reference>
<dbReference type="AlphaFoldDB" id="A0A2K3KZF2"/>
<keyword evidence="1" id="KW-0472">Membrane</keyword>
<comment type="caution">
    <text evidence="2">The sequence shown here is derived from an EMBL/GenBank/DDBJ whole genome shotgun (WGS) entry which is preliminary data.</text>
</comment>
<evidence type="ECO:0000313" key="2">
    <source>
        <dbReference type="EMBL" id="PNX71674.1"/>
    </source>
</evidence>
<organism evidence="2 4">
    <name type="scientific">Trifolium pratense</name>
    <name type="common">Red clover</name>
    <dbReference type="NCBI Taxonomy" id="57577"/>
    <lineage>
        <taxon>Eukaryota</taxon>
        <taxon>Viridiplantae</taxon>
        <taxon>Streptophyta</taxon>
        <taxon>Embryophyta</taxon>
        <taxon>Tracheophyta</taxon>
        <taxon>Spermatophyta</taxon>
        <taxon>Magnoliopsida</taxon>
        <taxon>eudicotyledons</taxon>
        <taxon>Gunneridae</taxon>
        <taxon>Pentapetalae</taxon>
        <taxon>rosids</taxon>
        <taxon>fabids</taxon>
        <taxon>Fabales</taxon>
        <taxon>Fabaceae</taxon>
        <taxon>Papilionoideae</taxon>
        <taxon>50 kb inversion clade</taxon>
        <taxon>NPAAA clade</taxon>
        <taxon>Hologalegina</taxon>
        <taxon>IRL clade</taxon>
        <taxon>Trifolieae</taxon>
        <taxon>Trifolium</taxon>
    </lineage>
</organism>